<sequence length="217" mass="23189">MRPHQTVLASVPVDPDRPEAQQWLLDELAKPEYQAARPTWFDLAARAVMDWITSLEVFGVSGPPGLVLLVVLGIAVIGLVLAFLIFGVPRLGRRSRVTGSLFGSDDDRDAAAIRRSAESAARSGDYSLAIAEMFRSIARGLAERTVLTTSPGTTAHEFATQAGRAFPAEATALSAASAAFDGVRYLGQDGTAEQYSAVSALEIQLRSVRPQFDTVDA</sequence>
<name>A0A4Q9GSC1_9MICO</name>
<dbReference type="InterPro" id="IPR025403">
    <property type="entry name" value="TgpA-like_C"/>
</dbReference>
<comment type="caution">
    <text evidence="3">The sequence shown here is derived from an EMBL/GenBank/DDBJ whole genome shotgun (WGS) entry which is preliminary data.</text>
</comment>
<evidence type="ECO:0000259" key="2">
    <source>
        <dbReference type="Pfam" id="PF13559"/>
    </source>
</evidence>
<dbReference type="Pfam" id="PF13559">
    <property type="entry name" value="DUF4129"/>
    <property type="match status" value="1"/>
</dbReference>
<evidence type="ECO:0000313" key="4">
    <source>
        <dbReference type="Proteomes" id="UP000294194"/>
    </source>
</evidence>
<accession>A0A4Q9GSC1</accession>
<reference evidence="4" key="1">
    <citation type="submission" date="2019-02" db="EMBL/GenBank/DDBJ databases">
        <title>Glaciihabitans arcticus sp. nov., a psychrotolerant bacterium isolated from polar soil.</title>
        <authorList>
            <person name="Dahal R.H."/>
        </authorList>
    </citation>
    <scope>NUCLEOTIDE SEQUENCE [LARGE SCALE GENOMIC DNA]</scope>
    <source>
        <strain evidence="4">RP-3-7</strain>
    </source>
</reference>
<protein>
    <submittedName>
        <fullName evidence="3">DUF4129 domain-containing protein</fullName>
    </submittedName>
</protein>
<proteinExistence type="predicted"/>
<feature type="transmembrane region" description="Helical" evidence="1">
    <location>
        <begin position="65"/>
        <end position="86"/>
    </location>
</feature>
<keyword evidence="4" id="KW-1185">Reference proteome</keyword>
<dbReference type="RefSeq" id="WP_130980108.1">
    <property type="nucleotide sequence ID" value="NZ_SISG01000001.1"/>
</dbReference>
<feature type="domain" description="Protein-glutamine gamma-glutamyltransferase-like C-terminal" evidence="2">
    <location>
        <begin position="134"/>
        <end position="198"/>
    </location>
</feature>
<keyword evidence="1" id="KW-0812">Transmembrane</keyword>
<evidence type="ECO:0000256" key="1">
    <source>
        <dbReference type="SAM" id="Phobius"/>
    </source>
</evidence>
<dbReference type="EMBL" id="SISG01000001">
    <property type="protein sequence ID" value="TBN55997.1"/>
    <property type="molecule type" value="Genomic_DNA"/>
</dbReference>
<keyword evidence="1" id="KW-0472">Membrane</keyword>
<dbReference type="Proteomes" id="UP000294194">
    <property type="component" value="Unassembled WGS sequence"/>
</dbReference>
<organism evidence="3 4">
    <name type="scientific">Glaciihabitans arcticus</name>
    <dbReference type="NCBI Taxonomy" id="2668039"/>
    <lineage>
        <taxon>Bacteria</taxon>
        <taxon>Bacillati</taxon>
        <taxon>Actinomycetota</taxon>
        <taxon>Actinomycetes</taxon>
        <taxon>Micrococcales</taxon>
        <taxon>Microbacteriaceae</taxon>
        <taxon>Glaciihabitans</taxon>
    </lineage>
</organism>
<dbReference type="AlphaFoldDB" id="A0A4Q9GSC1"/>
<keyword evidence="1" id="KW-1133">Transmembrane helix</keyword>
<evidence type="ECO:0000313" key="3">
    <source>
        <dbReference type="EMBL" id="TBN55997.1"/>
    </source>
</evidence>
<gene>
    <name evidence="3" type="ORF">EYE40_00500</name>
</gene>